<organism evidence="8">
    <name type="scientific">Artabotrys hexapetalus</name>
    <name type="common">Climbing ylang-ylang</name>
    <name type="synonym">Annona hexapetala</name>
    <dbReference type="NCBI Taxonomy" id="225833"/>
    <lineage>
        <taxon>Eukaryota</taxon>
        <taxon>Viridiplantae</taxon>
        <taxon>Streptophyta</taxon>
        <taxon>Embryophyta</taxon>
        <taxon>Tracheophyta</taxon>
        <taxon>Spermatophyta</taxon>
        <taxon>Magnoliopsida</taxon>
        <taxon>Magnoliidae</taxon>
        <taxon>Magnoliales</taxon>
        <taxon>Annonaceae</taxon>
        <taxon>Annonoideae</taxon>
        <taxon>Xylopieae</taxon>
        <taxon>Artabotrys</taxon>
    </lineage>
</organism>
<evidence type="ECO:0000259" key="6">
    <source>
        <dbReference type="Pfam" id="PF01397"/>
    </source>
</evidence>
<dbReference type="SFLD" id="SFLDG01019">
    <property type="entry name" value="Terpene_Cyclase_Like_1_C_Termi"/>
    <property type="match status" value="1"/>
</dbReference>
<dbReference type="InterPro" id="IPR034741">
    <property type="entry name" value="Terpene_cyclase-like_1_C"/>
</dbReference>
<keyword evidence="4" id="KW-0456">Lyase</keyword>
<evidence type="ECO:0000256" key="4">
    <source>
        <dbReference type="ARBA" id="ARBA00023239"/>
    </source>
</evidence>
<sequence>MSLTLGTSLLDAPTTKSPVGSDKKEMGRSSANYHPNVWGDRFVMIPSKEMETDASTKQRAEMLKQEVKKMLHDVSGSLPELNLINEIQRLGVAYHFEAEISNALERIYNREKNETGINDCDLHAVALRFRLLRQHGYNVSSDVFKKFKDENGEFKARLRNDVRGLLSLYEAAYFGTPEDGFMDEAIDFTTEHLKSLLPHLSSPLSDLVKLALDLPLLKRIERLQSKQFISIYQQDEDRNNVLLEFAKIDFNILQALHKKEINEITRWWKESDLPRKLPFIRDRLVECYVWMLELYYEPQYSQSRRMTSMLMILTSIMDDIYDVYGKLEELEQYTVAVERWDREALDQLPDYMRAHLGVLLTVIENFEDELGKEGKSFHLAYVKKAFAELCKAYIKEARWANADHVPALEEYMDNAVVSVGYPLITTFSFLGMGKVATKEAFEWVINLPNAVRQCSIIARLVNDIQSNQSEQERVHVASAVQCCMNEFSTTYEEACKILQEKIARAWKDLNKECLHPIPVSRELIKRPLNLARAIEFYYQRRNGYTDSAFEIKDYITMLLVDPAVV</sequence>
<dbReference type="InterPro" id="IPR001906">
    <property type="entry name" value="Terpene_synth_N"/>
</dbReference>
<evidence type="ECO:0000259" key="7">
    <source>
        <dbReference type="Pfam" id="PF03936"/>
    </source>
</evidence>
<dbReference type="GO" id="GO:0016102">
    <property type="term" value="P:diterpenoid biosynthetic process"/>
    <property type="evidence" value="ECO:0007669"/>
    <property type="project" value="InterPro"/>
</dbReference>
<keyword evidence="2" id="KW-0479">Metal-binding</keyword>
<dbReference type="InterPro" id="IPR005630">
    <property type="entry name" value="Terpene_synthase_metal-bd"/>
</dbReference>
<dbReference type="CDD" id="cd00684">
    <property type="entry name" value="Terpene_cyclase_plant_C1"/>
    <property type="match status" value="1"/>
</dbReference>
<proteinExistence type="evidence at transcript level"/>
<reference evidence="8" key="1">
    <citation type="submission" date="2022-04" db="EMBL/GenBank/DDBJ databases">
        <authorList>
            <person name="Ye D."/>
            <person name="Shao Y.-Z."/>
            <person name="Li W.-R."/>
            <person name="Ma S.-G."/>
            <person name="Liu Y.-B."/>
            <person name="Zhu P."/>
            <person name="Yu S.-S."/>
        </authorList>
    </citation>
    <scope>NUCLEOTIDE SEQUENCE</scope>
</reference>
<dbReference type="InterPro" id="IPR036965">
    <property type="entry name" value="Terpene_synth_N_sf"/>
</dbReference>
<dbReference type="SUPFAM" id="SSF48576">
    <property type="entry name" value="Terpenoid synthases"/>
    <property type="match status" value="1"/>
</dbReference>
<feature type="domain" description="Terpene synthase N-terminal" evidence="6">
    <location>
        <begin position="37"/>
        <end position="212"/>
    </location>
</feature>
<evidence type="ECO:0000256" key="1">
    <source>
        <dbReference type="ARBA" id="ARBA00004721"/>
    </source>
</evidence>
<name>A0AA96Q1S9_ARTHX</name>
<dbReference type="InterPro" id="IPR008930">
    <property type="entry name" value="Terpenoid_cyclase/PrenylTrfase"/>
</dbReference>
<dbReference type="SUPFAM" id="SSF48239">
    <property type="entry name" value="Terpenoid cyclases/Protein prenyltransferases"/>
    <property type="match status" value="1"/>
</dbReference>
<dbReference type="Gene3D" id="1.50.10.130">
    <property type="entry name" value="Terpene synthase, N-terminal domain"/>
    <property type="match status" value="1"/>
</dbReference>
<dbReference type="InterPro" id="IPR008949">
    <property type="entry name" value="Isoprenoid_synthase_dom_sf"/>
</dbReference>
<dbReference type="Pfam" id="PF01397">
    <property type="entry name" value="Terpene_synth"/>
    <property type="match status" value="1"/>
</dbReference>
<dbReference type="SFLD" id="SFLDS00005">
    <property type="entry name" value="Isoprenoid_Synthase_Type_I"/>
    <property type="match status" value="1"/>
</dbReference>
<comment type="pathway">
    <text evidence="1">Secondary metabolite biosynthesis; terpenoid biosynthesis.</text>
</comment>
<dbReference type="PANTHER" id="PTHR31225">
    <property type="entry name" value="OS04G0344100 PROTEIN-RELATED"/>
    <property type="match status" value="1"/>
</dbReference>
<dbReference type="GO" id="GO:0010333">
    <property type="term" value="F:terpene synthase activity"/>
    <property type="evidence" value="ECO:0007669"/>
    <property type="project" value="InterPro"/>
</dbReference>
<keyword evidence="3" id="KW-0460">Magnesium</keyword>
<protein>
    <submittedName>
        <fullName evidence="8">Ishwarane synthase</fullName>
    </submittedName>
</protein>
<dbReference type="FunFam" id="1.50.10.130:FF:000001">
    <property type="entry name" value="Isoprene synthase, chloroplastic"/>
    <property type="match status" value="1"/>
</dbReference>
<dbReference type="Gene3D" id="1.10.600.10">
    <property type="entry name" value="Farnesyl Diphosphate Synthase"/>
    <property type="match status" value="1"/>
</dbReference>
<evidence type="ECO:0000313" key="8">
    <source>
        <dbReference type="EMBL" id="WNV55397.1"/>
    </source>
</evidence>
<dbReference type="AlphaFoldDB" id="A0AA96Q1S9"/>
<dbReference type="InterPro" id="IPR044814">
    <property type="entry name" value="Terpene_cyclase_plant_C1"/>
</dbReference>
<dbReference type="EMBL" id="ON220889">
    <property type="protein sequence ID" value="WNV55397.1"/>
    <property type="molecule type" value="mRNA"/>
</dbReference>
<evidence type="ECO:0000256" key="5">
    <source>
        <dbReference type="SAM" id="MobiDB-lite"/>
    </source>
</evidence>
<evidence type="ECO:0000256" key="3">
    <source>
        <dbReference type="ARBA" id="ARBA00022842"/>
    </source>
</evidence>
<dbReference type="FunFam" id="1.10.600.10:FF:000007">
    <property type="entry name" value="Isoprene synthase, chloroplastic"/>
    <property type="match status" value="1"/>
</dbReference>
<feature type="region of interest" description="Disordered" evidence="5">
    <location>
        <begin position="1"/>
        <end position="31"/>
    </location>
</feature>
<dbReference type="GO" id="GO:0000287">
    <property type="term" value="F:magnesium ion binding"/>
    <property type="evidence" value="ECO:0007669"/>
    <property type="project" value="InterPro"/>
</dbReference>
<feature type="domain" description="Terpene synthase metal-binding" evidence="7">
    <location>
        <begin position="269"/>
        <end position="508"/>
    </location>
</feature>
<dbReference type="PANTHER" id="PTHR31225:SF93">
    <property type="entry name" value="ALPHA-HUMULENE_(-)-(E)-BETA-CARYOPHYLLENE SYNTHASE"/>
    <property type="match status" value="1"/>
</dbReference>
<dbReference type="InterPro" id="IPR050148">
    <property type="entry name" value="Terpene_synthase-like"/>
</dbReference>
<dbReference type="Pfam" id="PF03936">
    <property type="entry name" value="Terpene_synth_C"/>
    <property type="match status" value="1"/>
</dbReference>
<accession>A0AA96Q1S9</accession>
<evidence type="ECO:0000256" key="2">
    <source>
        <dbReference type="ARBA" id="ARBA00022723"/>
    </source>
</evidence>